<dbReference type="GO" id="GO:0006430">
    <property type="term" value="P:lysyl-tRNA aminoacylation"/>
    <property type="evidence" value="ECO:0007669"/>
    <property type="project" value="InterPro"/>
</dbReference>
<name>A0A139AYR9_GONPJ</name>
<dbReference type="NCBIfam" id="TIGR00499">
    <property type="entry name" value="lysS_bact"/>
    <property type="match status" value="1"/>
</dbReference>
<dbReference type="InterPro" id="IPR044136">
    <property type="entry name" value="Lys-tRNA-ligase_II_N"/>
</dbReference>
<dbReference type="SUPFAM" id="SSF55681">
    <property type="entry name" value="Class II aaRS and biotin synthetases"/>
    <property type="match status" value="1"/>
</dbReference>
<evidence type="ECO:0000256" key="5">
    <source>
        <dbReference type="ARBA" id="ARBA00023146"/>
    </source>
</evidence>
<sequence length="593" mass="66554">MRRFAIKLSKSPTIVRCWTGGGLRYSSSAIDRARALHFGSNHAPFPSRLSRRNFATISSATKIPSNSELTSPGEEAFVRERRVTFQRYNVNPYPHFDTSKLETFLHLSDFRERFERKYENGNRDPSIVVTVVGRVTAKRVAGKASMFLDITRDGHRLQVISNSKSYDDAEEHAKWANVLLTGDIIEVTGFPGSTRTNELSIIATRMNLLAPCLRRIPKTQGLEDAELRLRIRPLALLASADLSNNLRLRSRIVSYMRRYFDTEGFLEVETPVLSLKAGGANAKPFVTWNNGLDAEMRMRVAPELYLKQLVVGGLDRVYEIGKCFRNEGIDNTHLPEFTSCEFYEAYADLNKVMTRTEKLLHGLVQEVTGSAEVAADFEDLSSPKINFTPPFRRIHVVDTLSAAIGEPLPLPSESCTESKTLSLLIPILDRHHVALPKPLTLARVYDKLIERFIEHDCFQPTFLVGHPGVMCPLARRDPTLPATTLRFELFVKGFELANAYAELNDPLEQHTRFVAQFAARTTNPGSTSIVEQDEEVAPPDEDFVRALEYGLPPTGGWGLGIDRLVMILTGAKGIRDVVTFAAVRPVLRQQIQQ</sequence>
<dbReference type="GO" id="GO:0004824">
    <property type="term" value="F:lysine-tRNA ligase activity"/>
    <property type="evidence" value="ECO:0007669"/>
    <property type="project" value="UniProtKB-EC"/>
</dbReference>
<dbReference type="NCBIfam" id="NF001756">
    <property type="entry name" value="PRK00484.1"/>
    <property type="match status" value="1"/>
</dbReference>
<keyword evidence="5 10" id="KW-0030">Aminoacyl-tRNA synthetase</keyword>
<evidence type="ECO:0000256" key="1">
    <source>
        <dbReference type="ARBA" id="ARBA00013166"/>
    </source>
</evidence>
<dbReference type="EC" id="6.1.1.6" evidence="1 8"/>
<dbReference type="OrthoDB" id="21243at2759"/>
<dbReference type="SUPFAM" id="SSF50249">
    <property type="entry name" value="Nucleic acid-binding proteins"/>
    <property type="match status" value="1"/>
</dbReference>
<proteinExistence type="inferred from homology"/>
<dbReference type="Pfam" id="PF01336">
    <property type="entry name" value="tRNA_anti-codon"/>
    <property type="match status" value="1"/>
</dbReference>
<keyword evidence="4" id="KW-0067">ATP-binding</keyword>
<dbReference type="HAMAP" id="MF_00252">
    <property type="entry name" value="Lys_tRNA_synth_class2"/>
    <property type="match status" value="1"/>
</dbReference>
<dbReference type="InterPro" id="IPR002313">
    <property type="entry name" value="Lys-tRNA-ligase_II"/>
</dbReference>
<dbReference type="PROSITE" id="PS50862">
    <property type="entry name" value="AA_TRNA_LIGASE_II"/>
    <property type="match status" value="1"/>
</dbReference>
<evidence type="ECO:0000313" key="11">
    <source>
        <dbReference type="Proteomes" id="UP000070544"/>
    </source>
</evidence>
<dbReference type="InterPro" id="IPR004364">
    <property type="entry name" value="Aa-tRNA-synt_II"/>
</dbReference>
<evidence type="ECO:0000256" key="3">
    <source>
        <dbReference type="ARBA" id="ARBA00022741"/>
    </source>
</evidence>
<evidence type="ECO:0000313" key="10">
    <source>
        <dbReference type="EMBL" id="KXS21869.1"/>
    </source>
</evidence>
<gene>
    <name evidence="10" type="ORF">M427DRAFT_107253</name>
</gene>
<organism evidence="10 11">
    <name type="scientific">Gonapodya prolifera (strain JEL478)</name>
    <name type="common">Monoblepharis prolifera</name>
    <dbReference type="NCBI Taxonomy" id="1344416"/>
    <lineage>
        <taxon>Eukaryota</taxon>
        <taxon>Fungi</taxon>
        <taxon>Fungi incertae sedis</taxon>
        <taxon>Chytridiomycota</taxon>
        <taxon>Chytridiomycota incertae sedis</taxon>
        <taxon>Monoblepharidomycetes</taxon>
        <taxon>Monoblepharidales</taxon>
        <taxon>Gonapodyaceae</taxon>
        <taxon>Gonapodya</taxon>
    </lineage>
</organism>
<dbReference type="EMBL" id="KQ965732">
    <property type="protein sequence ID" value="KXS21869.1"/>
    <property type="molecule type" value="Genomic_DNA"/>
</dbReference>
<comment type="catalytic activity">
    <reaction evidence="7 8">
        <text>tRNA(Lys) + L-lysine + ATP = L-lysyl-tRNA(Lys) + AMP + diphosphate</text>
        <dbReference type="Rhea" id="RHEA:20792"/>
        <dbReference type="Rhea" id="RHEA-COMP:9696"/>
        <dbReference type="Rhea" id="RHEA-COMP:9697"/>
        <dbReference type="ChEBI" id="CHEBI:30616"/>
        <dbReference type="ChEBI" id="CHEBI:32551"/>
        <dbReference type="ChEBI" id="CHEBI:33019"/>
        <dbReference type="ChEBI" id="CHEBI:78442"/>
        <dbReference type="ChEBI" id="CHEBI:78529"/>
        <dbReference type="ChEBI" id="CHEBI:456215"/>
        <dbReference type="EC" id="6.1.1.6"/>
    </reaction>
</comment>
<dbReference type="STRING" id="1344416.A0A139AYR9"/>
<evidence type="ECO:0000256" key="6">
    <source>
        <dbReference type="ARBA" id="ARBA00030563"/>
    </source>
</evidence>
<dbReference type="Gene3D" id="3.30.930.10">
    <property type="entry name" value="Bira Bifunctional Protein, Domain 2"/>
    <property type="match status" value="1"/>
</dbReference>
<dbReference type="Gene3D" id="2.40.50.140">
    <property type="entry name" value="Nucleic acid-binding proteins"/>
    <property type="match status" value="1"/>
</dbReference>
<dbReference type="InterPro" id="IPR045864">
    <property type="entry name" value="aa-tRNA-synth_II/BPL/LPL"/>
</dbReference>
<dbReference type="PANTHER" id="PTHR42918:SF5">
    <property type="entry name" value="LYSINE--TRNA LIGASE, MITOCHONDRIAL"/>
    <property type="match status" value="1"/>
</dbReference>
<dbReference type="PRINTS" id="PR00982">
    <property type="entry name" value="TRNASYNTHLYS"/>
</dbReference>
<protein>
    <recommendedName>
        <fullName evidence="1 8">Lysine--tRNA ligase</fullName>
        <ecNumber evidence="1 8">6.1.1.6</ecNumber>
    </recommendedName>
    <alternativeName>
        <fullName evidence="6 8">Lysyl-tRNA synthetase</fullName>
    </alternativeName>
</protein>
<accession>A0A139AYR9</accession>
<dbReference type="InterPro" id="IPR018149">
    <property type="entry name" value="Lys-tRNA-synth_II_C"/>
</dbReference>
<evidence type="ECO:0000256" key="2">
    <source>
        <dbReference type="ARBA" id="ARBA00022598"/>
    </source>
</evidence>
<dbReference type="InterPro" id="IPR004365">
    <property type="entry name" value="NA-bd_OB_tRNA"/>
</dbReference>
<dbReference type="AlphaFoldDB" id="A0A139AYR9"/>
<dbReference type="PANTHER" id="PTHR42918">
    <property type="entry name" value="LYSYL-TRNA SYNTHETASE"/>
    <property type="match status" value="1"/>
</dbReference>
<dbReference type="OMA" id="WIPGEPR"/>
<evidence type="ECO:0000256" key="7">
    <source>
        <dbReference type="ARBA" id="ARBA00048573"/>
    </source>
</evidence>
<dbReference type="GO" id="GO:0005524">
    <property type="term" value="F:ATP binding"/>
    <property type="evidence" value="ECO:0007669"/>
    <property type="project" value="UniProtKB-KW"/>
</dbReference>
<dbReference type="CDD" id="cd04322">
    <property type="entry name" value="LysRS_N"/>
    <property type="match status" value="1"/>
</dbReference>
<evidence type="ECO:0000256" key="4">
    <source>
        <dbReference type="ARBA" id="ARBA00022840"/>
    </source>
</evidence>
<evidence type="ECO:0000259" key="9">
    <source>
        <dbReference type="PROSITE" id="PS50862"/>
    </source>
</evidence>
<keyword evidence="2" id="KW-0436">Ligase</keyword>
<reference evidence="10 11" key="1">
    <citation type="journal article" date="2015" name="Genome Biol. Evol.">
        <title>Phylogenomic analyses indicate that early fungi evolved digesting cell walls of algal ancestors of land plants.</title>
        <authorList>
            <person name="Chang Y."/>
            <person name="Wang S."/>
            <person name="Sekimoto S."/>
            <person name="Aerts A.L."/>
            <person name="Choi C."/>
            <person name="Clum A."/>
            <person name="LaButti K.M."/>
            <person name="Lindquist E.A."/>
            <person name="Yee Ngan C."/>
            <person name="Ohm R.A."/>
            <person name="Salamov A.A."/>
            <person name="Grigoriev I.V."/>
            <person name="Spatafora J.W."/>
            <person name="Berbee M.L."/>
        </authorList>
    </citation>
    <scope>NUCLEOTIDE SEQUENCE [LARGE SCALE GENOMIC DNA]</scope>
    <source>
        <strain evidence="10 11">JEL478</strain>
    </source>
</reference>
<keyword evidence="3" id="KW-0547">Nucleotide-binding</keyword>
<dbReference type="GO" id="GO:0005829">
    <property type="term" value="C:cytosol"/>
    <property type="evidence" value="ECO:0007669"/>
    <property type="project" value="TreeGrafter"/>
</dbReference>
<dbReference type="Pfam" id="PF00152">
    <property type="entry name" value="tRNA-synt_2"/>
    <property type="match status" value="1"/>
</dbReference>
<dbReference type="Proteomes" id="UP000070544">
    <property type="component" value="Unassembled WGS sequence"/>
</dbReference>
<evidence type="ECO:0000256" key="8">
    <source>
        <dbReference type="RuleBase" id="RU003748"/>
    </source>
</evidence>
<dbReference type="InterPro" id="IPR012340">
    <property type="entry name" value="NA-bd_OB-fold"/>
</dbReference>
<feature type="domain" description="Aminoacyl-transfer RNA synthetases class-II family profile" evidence="9">
    <location>
        <begin position="246"/>
        <end position="585"/>
    </location>
</feature>
<dbReference type="GO" id="GO:0000049">
    <property type="term" value="F:tRNA binding"/>
    <property type="evidence" value="ECO:0007669"/>
    <property type="project" value="TreeGrafter"/>
</dbReference>
<keyword evidence="11" id="KW-1185">Reference proteome</keyword>
<dbReference type="CDD" id="cd00775">
    <property type="entry name" value="LysRS_core"/>
    <property type="match status" value="1"/>
</dbReference>
<dbReference type="InterPro" id="IPR006195">
    <property type="entry name" value="aa-tRNA-synth_II"/>
</dbReference>